<keyword evidence="1" id="KW-0175">Coiled coil</keyword>
<sequence>MQLETAKKSRDLLEVEWFRYKASMAPIRKCPEEILLMVFEYYLSKNPRLVRRLLLVCRQWYQLAISAPRLWNRILIYVGEEWDVDNACKSIRMWVERCLTRSKPLLLDITLDFSVIGDPVTKIRSKIVKSLYEELNGDVIDLVNDWAATLHVDTLDDPDVISVYQFHHLFDLLNILVGHNGKNMSRWRSLELHLPDMGPVAMEITQRLTYPATSLNRLYWIDTSCLSNYIEGDYQYPLSTLRSLESLDVPDPLDLSFLDIQHSSVNNLKIRAQRCWSSVALNMFTQLQELEIIFEYAYPSLEAEFVTLPSLRRLILKGWLSNLGDAKFQVPVLDMLCISRGSINGPFSHPRVHAIRLTLEFDWHQYPYLRYAFDQLRSYLHAVLVQYQNTVHIHLPLHLKENALEILGELKAASILSSSLESPMATHSTSSDPPEIRKKLEVLQLQHELIEKLRSRISTAELECVRLETEILEYRASVAPIRRCPQELLLMFFKYYTYENPRLIRRLLLVCKQWYELAISSPRLWNRIPIEFNPEWDVESACDLIKKRLEKCIDLSGSLPLELSLDFGNFVSPEELIRSKIHGDLLDYIQIDEYDAFDAWADSLNVDLLNDPEVMSACQTHHLYELLRILIGEDGDIMAQWGTLRLDLPTDPELAVGIMELFSHATPSLVRLTINHIRDMRGDFVSLTGIIFPDLSALEHLEVSNGTDLQIFKLNPPSMQNLTFKDMKSCDASIFTPFTRLQQLDVHSWPDYPSEGYALSRGIVHLPELRRLSIRGPVIDFGTFEFHVPVLDKLHLSRSHVKASCIYPKVQSSRISWGLEDVWASNWTSDKIKLDIRAILLQYRSATELQLPSRLREMVLALLKELKSDDTWLSALRFINLEAEDGTVLETIEVQEI</sequence>
<dbReference type="PANTHER" id="PTHR16134">
    <property type="entry name" value="F-BOX/TPR REPEAT PROTEIN POF3"/>
    <property type="match status" value="1"/>
</dbReference>
<organism evidence="3 4">
    <name type="scientific">Serendipita vermifera MAFF 305830</name>
    <dbReference type="NCBI Taxonomy" id="933852"/>
    <lineage>
        <taxon>Eukaryota</taxon>
        <taxon>Fungi</taxon>
        <taxon>Dikarya</taxon>
        <taxon>Basidiomycota</taxon>
        <taxon>Agaricomycotina</taxon>
        <taxon>Agaricomycetes</taxon>
        <taxon>Sebacinales</taxon>
        <taxon>Serendipitaceae</taxon>
        <taxon>Serendipita</taxon>
    </lineage>
</organism>
<dbReference type="InterPro" id="IPR036047">
    <property type="entry name" value="F-box-like_dom_sf"/>
</dbReference>
<dbReference type="Proteomes" id="UP000054097">
    <property type="component" value="Unassembled WGS sequence"/>
</dbReference>
<proteinExistence type="predicted"/>
<gene>
    <name evidence="3" type="ORF">M408DRAFT_19946</name>
</gene>
<dbReference type="AlphaFoldDB" id="A0A0C3BM83"/>
<feature type="domain" description="F-box" evidence="2">
    <location>
        <begin position="24"/>
        <end position="74"/>
    </location>
</feature>
<name>A0A0C3BM83_SERVB</name>
<evidence type="ECO:0000256" key="1">
    <source>
        <dbReference type="SAM" id="Coils"/>
    </source>
</evidence>
<dbReference type="PROSITE" id="PS50181">
    <property type="entry name" value="FBOX"/>
    <property type="match status" value="1"/>
</dbReference>
<keyword evidence="4" id="KW-1185">Reference proteome</keyword>
<dbReference type="PANTHER" id="PTHR16134:SF148">
    <property type="entry name" value="S-PHASE KINASE-ASSOCIATED PROTEIN 2, ISOFORM A"/>
    <property type="match status" value="1"/>
</dbReference>
<reference evidence="3 4" key="1">
    <citation type="submission" date="2014-04" db="EMBL/GenBank/DDBJ databases">
        <authorList>
            <consortium name="DOE Joint Genome Institute"/>
            <person name="Kuo A."/>
            <person name="Zuccaro A."/>
            <person name="Kohler A."/>
            <person name="Nagy L.G."/>
            <person name="Floudas D."/>
            <person name="Copeland A."/>
            <person name="Barry K.W."/>
            <person name="Cichocki N."/>
            <person name="Veneault-Fourrey C."/>
            <person name="LaButti K."/>
            <person name="Lindquist E.A."/>
            <person name="Lipzen A."/>
            <person name="Lundell T."/>
            <person name="Morin E."/>
            <person name="Murat C."/>
            <person name="Sun H."/>
            <person name="Tunlid A."/>
            <person name="Henrissat B."/>
            <person name="Grigoriev I.V."/>
            <person name="Hibbett D.S."/>
            <person name="Martin F."/>
            <person name="Nordberg H.P."/>
            <person name="Cantor M.N."/>
            <person name="Hua S.X."/>
        </authorList>
    </citation>
    <scope>NUCLEOTIDE SEQUENCE [LARGE SCALE GENOMIC DNA]</scope>
    <source>
        <strain evidence="3 4">MAFF 305830</strain>
    </source>
</reference>
<evidence type="ECO:0000259" key="2">
    <source>
        <dbReference type="PROSITE" id="PS50181"/>
    </source>
</evidence>
<dbReference type="InterPro" id="IPR001810">
    <property type="entry name" value="F-box_dom"/>
</dbReference>
<reference evidence="4" key="2">
    <citation type="submission" date="2015-01" db="EMBL/GenBank/DDBJ databases">
        <title>Evolutionary Origins and Diversification of the Mycorrhizal Mutualists.</title>
        <authorList>
            <consortium name="DOE Joint Genome Institute"/>
            <consortium name="Mycorrhizal Genomics Consortium"/>
            <person name="Kohler A."/>
            <person name="Kuo A."/>
            <person name="Nagy L.G."/>
            <person name="Floudas D."/>
            <person name="Copeland A."/>
            <person name="Barry K.W."/>
            <person name="Cichocki N."/>
            <person name="Veneault-Fourrey C."/>
            <person name="LaButti K."/>
            <person name="Lindquist E.A."/>
            <person name="Lipzen A."/>
            <person name="Lundell T."/>
            <person name="Morin E."/>
            <person name="Murat C."/>
            <person name="Riley R."/>
            <person name="Ohm R."/>
            <person name="Sun H."/>
            <person name="Tunlid A."/>
            <person name="Henrissat B."/>
            <person name="Grigoriev I.V."/>
            <person name="Hibbett D.S."/>
            <person name="Martin F."/>
        </authorList>
    </citation>
    <scope>NUCLEOTIDE SEQUENCE [LARGE SCALE GENOMIC DNA]</scope>
    <source>
        <strain evidence="4">MAFF 305830</strain>
    </source>
</reference>
<dbReference type="SUPFAM" id="SSF81383">
    <property type="entry name" value="F-box domain"/>
    <property type="match status" value="2"/>
</dbReference>
<dbReference type="SUPFAM" id="SSF52047">
    <property type="entry name" value="RNI-like"/>
    <property type="match status" value="1"/>
</dbReference>
<dbReference type="Pfam" id="PF12937">
    <property type="entry name" value="F-box-like"/>
    <property type="match status" value="2"/>
</dbReference>
<evidence type="ECO:0000313" key="4">
    <source>
        <dbReference type="Proteomes" id="UP000054097"/>
    </source>
</evidence>
<accession>A0A0C3BM83</accession>
<dbReference type="GO" id="GO:0031146">
    <property type="term" value="P:SCF-dependent proteasomal ubiquitin-dependent protein catabolic process"/>
    <property type="evidence" value="ECO:0007669"/>
    <property type="project" value="TreeGrafter"/>
</dbReference>
<dbReference type="HOGENOM" id="CLU_322664_0_0_1"/>
<dbReference type="EMBL" id="KN824279">
    <property type="protein sequence ID" value="KIM32546.1"/>
    <property type="molecule type" value="Genomic_DNA"/>
</dbReference>
<dbReference type="Gene3D" id="1.20.1280.50">
    <property type="match status" value="2"/>
</dbReference>
<dbReference type="GO" id="GO:0019005">
    <property type="term" value="C:SCF ubiquitin ligase complex"/>
    <property type="evidence" value="ECO:0007669"/>
    <property type="project" value="TreeGrafter"/>
</dbReference>
<protein>
    <recommendedName>
        <fullName evidence="2">F-box domain-containing protein</fullName>
    </recommendedName>
</protein>
<feature type="coiled-coil region" evidence="1">
    <location>
        <begin position="443"/>
        <end position="477"/>
    </location>
</feature>
<evidence type="ECO:0000313" key="3">
    <source>
        <dbReference type="EMBL" id="KIM32546.1"/>
    </source>
</evidence>